<dbReference type="InterPro" id="IPR001509">
    <property type="entry name" value="Epimerase_deHydtase"/>
</dbReference>
<name>A0A6C0RHF1_9BACT</name>
<organism evidence="2 3">
    <name type="scientific">Draconibacterium halophilum</name>
    <dbReference type="NCBI Taxonomy" id="2706887"/>
    <lineage>
        <taxon>Bacteria</taxon>
        <taxon>Pseudomonadati</taxon>
        <taxon>Bacteroidota</taxon>
        <taxon>Bacteroidia</taxon>
        <taxon>Marinilabiliales</taxon>
        <taxon>Prolixibacteraceae</taxon>
        <taxon>Draconibacterium</taxon>
    </lineage>
</organism>
<dbReference type="InterPro" id="IPR050177">
    <property type="entry name" value="Lipid_A_modif_metabolic_enz"/>
</dbReference>
<dbReference type="AlphaFoldDB" id="A0A6C0RHF1"/>
<dbReference type="KEGG" id="drc:G0Q07_12700"/>
<accession>A0A6C0RHF1</accession>
<dbReference type="Proteomes" id="UP000474630">
    <property type="component" value="Chromosome"/>
</dbReference>
<dbReference type="PANTHER" id="PTHR43245">
    <property type="entry name" value="BIFUNCTIONAL POLYMYXIN RESISTANCE PROTEIN ARNA"/>
    <property type="match status" value="1"/>
</dbReference>
<evidence type="ECO:0000259" key="1">
    <source>
        <dbReference type="Pfam" id="PF01370"/>
    </source>
</evidence>
<evidence type="ECO:0000313" key="3">
    <source>
        <dbReference type="Proteomes" id="UP000474630"/>
    </source>
</evidence>
<keyword evidence="3" id="KW-1185">Reference proteome</keyword>
<dbReference type="RefSeq" id="WP_163346492.1">
    <property type="nucleotide sequence ID" value="NZ_CP048409.1"/>
</dbReference>
<dbReference type="Pfam" id="PF01370">
    <property type="entry name" value="Epimerase"/>
    <property type="match status" value="1"/>
</dbReference>
<dbReference type="InterPro" id="IPR036291">
    <property type="entry name" value="NAD(P)-bd_dom_sf"/>
</dbReference>
<dbReference type="SUPFAM" id="SSF51735">
    <property type="entry name" value="NAD(P)-binding Rossmann-fold domains"/>
    <property type="match status" value="1"/>
</dbReference>
<dbReference type="Gene3D" id="3.40.50.720">
    <property type="entry name" value="NAD(P)-binding Rossmann-like Domain"/>
    <property type="match status" value="1"/>
</dbReference>
<protein>
    <submittedName>
        <fullName evidence="2">NAD(P)-dependent oxidoreductase</fullName>
    </submittedName>
</protein>
<dbReference type="EMBL" id="CP048409">
    <property type="protein sequence ID" value="QIA08521.1"/>
    <property type="molecule type" value="Genomic_DNA"/>
</dbReference>
<feature type="domain" description="NAD-dependent epimerase/dehydratase" evidence="1">
    <location>
        <begin position="4"/>
        <end position="249"/>
    </location>
</feature>
<proteinExistence type="predicted"/>
<reference evidence="2 3" key="1">
    <citation type="submission" date="2020-02" db="EMBL/GenBank/DDBJ databases">
        <title>Genome sequencing for Draconibacterium sp. strain M1.</title>
        <authorList>
            <person name="Park S.-J."/>
        </authorList>
    </citation>
    <scope>NUCLEOTIDE SEQUENCE [LARGE SCALE GENOMIC DNA]</scope>
    <source>
        <strain evidence="2 3">M1</strain>
    </source>
</reference>
<evidence type="ECO:0000313" key="2">
    <source>
        <dbReference type="EMBL" id="QIA08521.1"/>
    </source>
</evidence>
<sequence length="333" mass="38502">MKTVMVIGATGTLGTYFVDHLHEKGYNVWAVGRRNVNERYYSERGIKSVKVDITNKEDFKQLPDSGIDSVVLIAGAMPSRMIGYDPQKYIDVNVKGTLNVLEYCRNSNVQQLLFTQSHSDVAGYWNTGEYIKPDAPRKLVLKGDHAVYIITKNAAVDLIEHYHRDHGLRTFIFRLPTIYNYRPIFDMYVNGKSVPMGYRFFIQKAINSEPIEIWGDPNRAKDIVYVKDFNQMLNRAIDSDLDKGFYNVATGKPITLEDQIRGVVDVFSPEDKQSEIIYRPNKPSQNSYLYDITNAKKELGYQPEYSYREMLWNMKEEMKGSRFDHLKDLDVTI</sequence>
<gene>
    <name evidence="2" type="ORF">G0Q07_12700</name>
</gene>